<dbReference type="Proteomes" id="UP000240883">
    <property type="component" value="Unassembled WGS sequence"/>
</dbReference>
<evidence type="ECO:0000313" key="5">
    <source>
        <dbReference type="Proteomes" id="UP000240883"/>
    </source>
</evidence>
<dbReference type="Pfam" id="PF24883">
    <property type="entry name" value="NPHP3_N"/>
    <property type="match status" value="1"/>
</dbReference>
<dbReference type="EMBL" id="KZ678129">
    <property type="protein sequence ID" value="PSN73234.1"/>
    <property type="molecule type" value="Genomic_DNA"/>
</dbReference>
<dbReference type="OrthoDB" id="2913095at2759"/>
<dbReference type="InterPro" id="IPR011990">
    <property type="entry name" value="TPR-like_helical_dom_sf"/>
</dbReference>
<sequence>MGGEDDGSYEFDNNEDLDKAWSRVLEQYEKITKQKLDPHISFEGLQIEIDRQLRDSKSKNNTNARQIMRSVGQCLQKFGTIVSQGAGVVCGPSAQCWNAISVFISVAQGYDDILNGFVTLMERSLAFLQRLNTFLEQNIDGKGSILPKGLRGPAYKILSHFLDILKSSYKLATSTRQKWKVIARVVLFDEDGGVAESLTEMERLVQDFTHVEVDQILVDVKGLARHLLKSDEEKQSYMSEIREHLEDLNRRNEQILNFEIQVKATLDVHITQEKHKNNLESIKKGLSLQDTKESWRKQHDKIRHSRVKNSGKWLERADVGFTRWADVRKHELKVLTLRGDSGFGKTYAFSHVIEYLQTKHLDTASDRAYVAYYYFGDEKDKSLETCLASIIYQFACNDFTYAKAVAKVCEQPASISQASNRWDNLVPKLQHAMNGTYFICIDGYDDLARTEDADETIAKITRFAILPSKGLSLRFFISGTDDALLNLPKDKELVRNIFLGPYRSIEGRMVRVSDGDDDKSSLPPFINSGDLEAFAEARKKKICKKKPDLRAILNDANIKRLVANAHGHYGNLEAKMIQIDTCDTEQRVLDIINTTGNDMDAFLRNNVKTLNSSLNTEQIEQLNEMLIWILGTKGSCSVELLQSALYFKFRKRFLIETMVSSSFSAIITMDGYGGVKLISDELVEILSEKRSTVSAFTTPGSATDITDAEIDLCKRFVKNMCGDVHFERFRFESFFNDLAGKQNIHVKQKDALEVTMTRYCMDILCNLEEDEGLDILRVYSRTQFYKHLKGFVEQIEFFEADRRSLADIGYRLVELLCKPELIDAWFAESALPVLRSDWTVEDEYLDSLLRFLKNPHAAQGYSTDIEKENWAKTVTSETKGRYFVLEKVAERLAFHWFSCQSLTSPSYFYISYGIVMKGKKKNFKPFDPISTEDLKEFFEWATKHTGLDPCSPLWSFRMGTTYKVTGHHEEALAAFEHAESQMKDNWALLLSIAEVHDNLKNHTSRLKYIHRLKPLKGQLMNVDKIYTNNCWKRIFLAEGNCHVQCKEYALAAECFRDILEQEVDIESRPEDVYIVAFENLLKAWDEMKAYDSTIEFLRSRQEYNGVNRSLYYWLARTVECWDMHSCIATATKHLNVAEEVGAMYQKAIDAFPGKVLSTSFKEHLVFHQGAIALYSSASEKDHNKGLRIWQDMVKRSDESSILYWTVRETVRRLAPNLLTKATVKHPGLDPQKPIGSHLSMLKALAEMDCQIIRDCLQSTLDIRLCLSRLYFLVGKIDEAHEEVKVRMRSIFDDWPENPYDESLRTRYWNLATTLGVLNYDDDAIAAWQITKPPKRQKVNAAEASVSGIIQTAEVISEQSATNPVSESLNKSGTRADDSAEDPLQSYVVDFGCDACGFDWSKRLTDCWLCKHCLDTQLCHGCYGKLQDGTLKPTLCNKEHSHLYIPSFDQTLWKSLPSDMMMVGGQPIARKEWIDKLRTDWGVRQEQIDQFKSQMATKRLKAAKCIVLNMLRWSRKTKKGYKDGPSI</sequence>
<protein>
    <submittedName>
        <fullName evidence="4">Uncharacterized protein</fullName>
    </submittedName>
</protein>
<evidence type="ECO:0000256" key="1">
    <source>
        <dbReference type="ARBA" id="ARBA00022737"/>
    </source>
</evidence>
<dbReference type="InterPro" id="IPR027417">
    <property type="entry name" value="P-loop_NTPase"/>
</dbReference>
<dbReference type="PANTHER" id="PTHR10039">
    <property type="entry name" value="AMELOGENIN"/>
    <property type="match status" value="1"/>
</dbReference>
<feature type="domain" description="Nephrocystin 3-like N-terminal" evidence="3">
    <location>
        <begin position="310"/>
        <end position="478"/>
    </location>
</feature>
<reference evidence="4 5" key="1">
    <citation type="journal article" date="2018" name="Front. Microbiol.">
        <title>Genome-Wide Analysis of Corynespora cassiicola Leaf Fall Disease Putative Effectors.</title>
        <authorList>
            <person name="Lopez D."/>
            <person name="Ribeiro S."/>
            <person name="Label P."/>
            <person name="Fumanal B."/>
            <person name="Venisse J.S."/>
            <person name="Kohler A."/>
            <person name="de Oliveira R.R."/>
            <person name="Labutti K."/>
            <person name="Lipzen A."/>
            <person name="Lail K."/>
            <person name="Bauer D."/>
            <person name="Ohm R.A."/>
            <person name="Barry K.W."/>
            <person name="Spatafora J."/>
            <person name="Grigoriev I.V."/>
            <person name="Martin F.M."/>
            <person name="Pujade-Renaud V."/>
        </authorList>
    </citation>
    <scope>NUCLEOTIDE SEQUENCE [LARGE SCALE GENOMIC DNA]</scope>
    <source>
        <strain evidence="4 5">Philippines</strain>
    </source>
</reference>
<dbReference type="Gene3D" id="1.25.40.10">
    <property type="entry name" value="Tetratricopeptide repeat domain"/>
    <property type="match status" value="1"/>
</dbReference>
<gene>
    <name evidence="4" type="ORF">BS50DRAFT_514386</name>
</gene>
<keyword evidence="1" id="KW-0677">Repeat</keyword>
<dbReference type="Gene3D" id="3.40.50.300">
    <property type="entry name" value="P-loop containing nucleotide triphosphate hydrolases"/>
    <property type="match status" value="1"/>
</dbReference>
<evidence type="ECO:0000259" key="3">
    <source>
        <dbReference type="Pfam" id="PF24883"/>
    </source>
</evidence>
<keyword evidence="5" id="KW-1185">Reference proteome</keyword>
<organism evidence="4 5">
    <name type="scientific">Corynespora cassiicola Philippines</name>
    <dbReference type="NCBI Taxonomy" id="1448308"/>
    <lineage>
        <taxon>Eukaryota</taxon>
        <taxon>Fungi</taxon>
        <taxon>Dikarya</taxon>
        <taxon>Ascomycota</taxon>
        <taxon>Pezizomycotina</taxon>
        <taxon>Dothideomycetes</taxon>
        <taxon>Pleosporomycetidae</taxon>
        <taxon>Pleosporales</taxon>
        <taxon>Corynesporascaceae</taxon>
        <taxon>Corynespora</taxon>
    </lineage>
</organism>
<feature type="domain" description="Fungal STAND N-terminal Goodbye" evidence="2">
    <location>
        <begin position="21"/>
        <end position="133"/>
    </location>
</feature>
<evidence type="ECO:0000313" key="4">
    <source>
        <dbReference type="EMBL" id="PSN73234.1"/>
    </source>
</evidence>
<dbReference type="PANTHER" id="PTHR10039:SF17">
    <property type="entry name" value="FUNGAL STAND N-TERMINAL GOODBYE DOMAIN-CONTAINING PROTEIN-RELATED"/>
    <property type="match status" value="1"/>
</dbReference>
<evidence type="ECO:0000259" key="2">
    <source>
        <dbReference type="Pfam" id="PF17109"/>
    </source>
</evidence>
<dbReference type="InterPro" id="IPR031350">
    <property type="entry name" value="Goodbye_dom"/>
</dbReference>
<dbReference type="SUPFAM" id="SSF48452">
    <property type="entry name" value="TPR-like"/>
    <property type="match status" value="2"/>
</dbReference>
<name>A0A2T2P6A8_CORCC</name>
<accession>A0A2T2P6A8</accession>
<dbReference type="Pfam" id="PF17109">
    <property type="entry name" value="Goodbye"/>
    <property type="match status" value="1"/>
</dbReference>
<proteinExistence type="predicted"/>
<dbReference type="InterPro" id="IPR056884">
    <property type="entry name" value="NPHP3-like_N"/>
</dbReference>